<organism evidence="1 2">
    <name type="scientific">Rhizophagus irregularis (strain DAOM 197198w)</name>
    <name type="common">Glomus intraradices</name>
    <dbReference type="NCBI Taxonomy" id="1432141"/>
    <lineage>
        <taxon>Eukaryota</taxon>
        <taxon>Fungi</taxon>
        <taxon>Fungi incertae sedis</taxon>
        <taxon>Mucoromycota</taxon>
        <taxon>Glomeromycotina</taxon>
        <taxon>Glomeromycetes</taxon>
        <taxon>Glomerales</taxon>
        <taxon>Glomeraceae</taxon>
        <taxon>Rhizophagus</taxon>
    </lineage>
</organism>
<accession>A0A015JIP0</accession>
<evidence type="ECO:0000313" key="1">
    <source>
        <dbReference type="EMBL" id="EXX69362.1"/>
    </source>
</evidence>
<gene>
    <name evidence="1" type="ORF">RirG_096820</name>
</gene>
<reference evidence="1 2" key="1">
    <citation type="submission" date="2014-02" db="EMBL/GenBank/DDBJ databases">
        <title>Single nucleus genome sequencing reveals high similarity among nuclei of an endomycorrhizal fungus.</title>
        <authorList>
            <person name="Lin K."/>
            <person name="Geurts R."/>
            <person name="Zhang Z."/>
            <person name="Limpens E."/>
            <person name="Saunders D.G."/>
            <person name="Mu D."/>
            <person name="Pang E."/>
            <person name="Cao H."/>
            <person name="Cha H."/>
            <person name="Lin T."/>
            <person name="Zhou Q."/>
            <person name="Shang Y."/>
            <person name="Li Y."/>
            <person name="Ivanov S."/>
            <person name="Sharma T."/>
            <person name="Velzen R.V."/>
            <person name="Ruijter N.D."/>
            <person name="Aanen D.K."/>
            <person name="Win J."/>
            <person name="Kamoun S."/>
            <person name="Bisseling T."/>
            <person name="Huang S."/>
        </authorList>
    </citation>
    <scope>NUCLEOTIDE SEQUENCE [LARGE SCALE GENOMIC DNA]</scope>
    <source>
        <strain evidence="2">DAOM197198w</strain>
    </source>
</reference>
<dbReference type="HOGENOM" id="CLU_2559504_0_0_1"/>
<name>A0A015JIP0_RHIIW</name>
<comment type="caution">
    <text evidence="1">The sequence shown here is derived from an EMBL/GenBank/DDBJ whole genome shotgun (WGS) entry which is preliminary data.</text>
</comment>
<sequence length="82" mass="9963">MIKQLRDAIFYFSAADFHWPDLHALMPHGHSLDMDMLTVQDTNKYKQKDLIDNPHIAAWYFEKRFKLLFEKVLVPKWNLKDW</sequence>
<protein>
    <submittedName>
        <fullName evidence="1">Uncharacterized protein</fullName>
    </submittedName>
</protein>
<proteinExistence type="predicted"/>
<dbReference type="EMBL" id="JEMT01016875">
    <property type="protein sequence ID" value="EXX69362.1"/>
    <property type="molecule type" value="Genomic_DNA"/>
</dbReference>
<keyword evidence="2" id="KW-1185">Reference proteome</keyword>
<dbReference type="Proteomes" id="UP000022910">
    <property type="component" value="Unassembled WGS sequence"/>
</dbReference>
<evidence type="ECO:0000313" key="2">
    <source>
        <dbReference type="Proteomes" id="UP000022910"/>
    </source>
</evidence>
<dbReference type="AlphaFoldDB" id="A0A015JIP0"/>